<evidence type="ECO:0000313" key="8">
    <source>
        <dbReference type="EMBL" id="POF63374.1"/>
    </source>
</evidence>
<dbReference type="PRINTS" id="PR00702">
    <property type="entry name" value="ACRIFLAVINRP"/>
</dbReference>
<name>A0A2S3W3A9_9PROT</name>
<dbReference type="GO" id="GO:0005886">
    <property type="term" value="C:plasma membrane"/>
    <property type="evidence" value="ECO:0007669"/>
    <property type="project" value="TreeGrafter"/>
</dbReference>
<dbReference type="OrthoDB" id="9806532at2"/>
<feature type="transmembrane region" description="Helical" evidence="7">
    <location>
        <begin position="965"/>
        <end position="990"/>
    </location>
</feature>
<dbReference type="Gene3D" id="3.30.2090.10">
    <property type="entry name" value="Multidrug efflux transporter AcrB TolC docking domain, DN and DC subdomains"/>
    <property type="match status" value="3"/>
</dbReference>
<dbReference type="RefSeq" id="WP_110094594.1">
    <property type="nucleotide sequence ID" value="NZ_NKUE01000006.1"/>
</dbReference>
<dbReference type="SUPFAM" id="SSF82714">
    <property type="entry name" value="Multidrug efflux transporter AcrB TolC docking domain, DN and DC subdomains"/>
    <property type="match status" value="2"/>
</dbReference>
<dbReference type="Gene3D" id="3.30.70.1430">
    <property type="entry name" value="Multidrug efflux transporter AcrB pore domain"/>
    <property type="match status" value="2"/>
</dbReference>
<evidence type="ECO:0000256" key="4">
    <source>
        <dbReference type="ARBA" id="ARBA00022692"/>
    </source>
</evidence>
<keyword evidence="1" id="KW-0813">Transport</keyword>
<keyword evidence="9" id="KW-1185">Reference proteome</keyword>
<evidence type="ECO:0000256" key="5">
    <source>
        <dbReference type="ARBA" id="ARBA00022989"/>
    </source>
</evidence>
<dbReference type="Pfam" id="PF00873">
    <property type="entry name" value="ACR_tran"/>
    <property type="match status" value="2"/>
</dbReference>
<feature type="transmembrane region" description="Helical" evidence="7">
    <location>
        <begin position="431"/>
        <end position="457"/>
    </location>
</feature>
<evidence type="ECO:0000256" key="2">
    <source>
        <dbReference type="ARBA" id="ARBA00022475"/>
    </source>
</evidence>
<dbReference type="Gene3D" id="3.30.70.1440">
    <property type="entry name" value="Multidrug efflux transporter AcrB pore domain"/>
    <property type="match status" value="2"/>
</dbReference>
<dbReference type="Gene3D" id="3.30.70.1320">
    <property type="entry name" value="Multidrug efflux transporter AcrB pore domain like"/>
    <property type="match status" value="1"/>
</dbReference>
<dbReference type="Proteomes" id="UP000237344">
    <property type="component" value="Unassembled WGS sequence"/>
</dbReference>
<keyword evidence="3" id="KW-0997">Cell inner membrane</keyword>
<organism evidence="8 9">
    <name type="scientific">Novacetimonas maltaceti</name>
    <dbReference type="NCBI Taxonomy" id="1203393"/>
    <lineage>
        <taxon>Bacteria</taxon>
        <taxon>Pseudomonadati</taxon>
        <taxon>Pseudomonadota</taxon>
        <taxon>Alphaproteobacteria</taxon>
        <taxon>Acetobacterales</taxon>
        <taxon>Acetobacteraceae</taxon>
        <taxon>Novacetimonas</taxon>
    </lineage>
</organism>
<keyword evidence="5 7" id="KW-1133">Transmembrane helix</keyword>
<dbReference type="EMBL" id="POTC01000008">
    <property type="protein sequence ID" value="POF63374.1"/>
    <property type="molecule type" value="Genomic_DNA"/>
</dbReference>
<dbReference type="GO" id="GO:0042910">
    <property type="term" value="F:xenobiotic transmembrane transporter activity"/>
    <property type="evidence" value="ECO:0007669"/>
    <property type="project" value="TreeGrafter"/>
</dbReference>
<feature type="transmembrane region" description="Helical" evidence="7">
    <location>
        <begin position="1043"/>
        <end position="1069"/>
    </location>
</feature>
<evidence type="ECO:0000313" key="9">
    <source>
        <dbReference type="Proteomes" id="UP000237344"/>
    </source>
</evidence>
<dbReference type="SUPFAM" id="SSF82693">
    <property type="entry name" value="Multidrug efflux transporter AcrB pore domain, PN1, PN2, PC1 and PC2 subdomains"/>
    <property type="match status" value="3"/>
</dbReference>
<dbReference type="PANTHER" id="PTHR32063:SF34">
    <property type="entry name" value="MULTIDRUG RESISTANCE PROTEIN MDTC"/>
    <property type="match status" value="1"/>
</dbReference>
<feature type="transmembrane region" description="Helical" evidence="7">
    <location>
        <begin position="1011"/>
        <end position="1031"/>
    </location>
</feature>
<gene>
    <name evidence="8" type="primary">mdtC_1</name>
    <name evidence="8" type="ORF">KMAL_09300</name>
</gene>
<accession>A0A2S3W3A9</accession>
<dbReference type="AlphaFoldDB" id="A0A2S3W3A9"/>
<protein>
    <submittedName>
        <fullName evidence="8">Multidrug resistance protein MdtC</fullName>
    </submittedName>
</protein>
<dbReference type="Gene3D" id="1.20.1640.10">
    <property type="entry name" value="Multidrug efflux transporter AcrB transmembrane domain"/>
    <property type="match status" value="3"/>
</dbReference>
<feature type="transmembrane region" description="Helical" evidence="7">
    <location>
        <begin position="915"/>
        <end position="932"/>
    </location>
</feature>
<feature type="transmembrane region" description="Helical" evidence="7">
    <location>
        <begin position="534"/>
        <end position="551"/>
    </location>
</feature>
<dbReference type="InterPro" id="IPR027463">
    <property type="entry name" value="AcrB_DN_DC_subdom"/>
</dbReference>
<proteinExistence type="predicted"/>
<dbReference type="SUPFAM" id="SSF82866">
    <property type="entry name" value="Multidrug efflux transporter AcrB transmembrane domain"/>
    <property type="match status" value="2"/>
</dbReference>
<sequence>MNPIALFVRRPVATTLLTVALLIGGVIGYLTLPVADLPNVDFPVIQVQARQAGGTPEEIASSVAAPLERHLGQIADLTEMTSQSTANQARITLQFSLSRDINGAARDVEAALQAAHADLPTSLRQNPSYFKANPNGAPIMILALTSKTRTAPQLYDLASNVLQQHLSQISGVGEVEVGGSSLPAVRVEMNPLALYKFGIGFEDVRAALASANAHTPKGFIDHGNYRYTLATNDQVHNAQAYRDLIVAYHDSRPVRLADVAYVVDGVEDVRNAGYVNREHAVLAIIFAQAGANIIRTNDQIRAEIPALRTALPADVTLSNMMDRSTTIRAALEDTQFTLVMSVVLVVLVVLVFLRSWRITIVPAIVVPTSIIATFAAMKFLGYSLDNLSLMALTVSTGFVVDDAIVVVENISRHLEGGMGRLQATLLGAQEVAFTVLSITVSLIAVFLPILLLAGVAGRLFHEFAMTMSITIVISMVLSLTLTPMITARVLSREGEQPPTKGVLGRISRLLESALVGLQQFYARTLDIALAHRRLTVMSLPLTVILMAALFMKMPKGLFPESDTGMLMGRLMGDQSISFQAMQGKIDTVQKAIMADRDVSRVMGFMGGRGSSNQANLFVILKDKSERNDTPATTIARINRRLRNMVGARFYATAPGTLRIGGRQSNAAYQYSLQSDSSADLYEWTPRLVAALQRHHELTDISSDVQQGGEALQVSIDRDTSSRVNITPQLISNTLFDAYGQRAASVIYNPLNQYRVVMEVQPRFWQDPTTLKQVWVSVAGGSAGGGTVSNTIRVSSTASTTESALSSQSFRNQIANTLAGGSSTSSGSAVSTNSETMVPLTLVSTPKPVLTALSVNHQGQSVATTVSFNLANGASLSQAVQIMNEEMVRLHIPSNIQGSFAGNAAQFQKSVNNEPLLILAALAAVYMTLGILYESYVHPFTILSTLPSAGVGALLALQVFGEEFSLIAMIGVILLIGIVKKNAIMLVDFAITAEREDGMTPHDAIRTACLMRFRPIMMTTFAAALGALPLIFGHGYGSELRRPLGIAIVGGLLVSQALTLYTTPVVYLYLDRLGASCRERYRRLTSGISSSRPNLSKQDS</sequence>
<evidence type="ECO:0000256" key="6">
    <source>
        <dbReference type="ARBA" id="ARBA00023136"/>
    </source>
</evidence>
<dbReference type="PANTHER" id="PTHR32063">
    <property type="match status" value="1"/>
</dbReference>
<feature type="transmembrane region" description="Helical" evidence="7">
    <location>
        <begin position="336"/>
        <end position="353"/>
    </location>
</feature>
<evidence type="ECO:0000256" key="1">
    <source>
        <dbReference type="ARBA" id="ARBA00022448"/>
    </source>
</evidence>
<evidence type="ECO:0000256" key="7">
    <source>
        <dbReference type="SAM" id="Phobius"/>
    </source>
</evidence>
<keyword evidence="4 7" id="KW-0812">Transmembrane</keyword>
<reference evidence="8 9" key="1">
    <citation type="submission" date="2018-01" db="EMBL/GenBank/DDBJ databases">
        <title>Draft Genome Sequence of Komagataeibacter maltaceti LMG 1529, a Vinegar Producing Acetic Acid Bacterium Isolated from Malt Vinegar Brewery Acetifiers.</title>
        <authorList>
            <person name="Zhang Q."/>
            <person name="Hollensteiner J."/>
            <person name="Poehlein A."/>
            <person name="Daniel R."/>
        </authorList>
    </citation>
    <scope>NUCLEOTIDE SEQUENCE [LARGE SCALE GENOMIC DNA]</scope>
    <source>
        <strain evidence="8 9">LMG 1529</strain>
    </source>
</reference>
<dbReference type="InterPro" id="IPR001036">
    <property type="entry name" value="Acrflvin-R"/>
</dbReference>
<feature type="transmembrane region" description="Helical" evidence="7">
    <location>
        <begin position="463"/>
        <end position="482"/>
    </location>
</feature>
<evidence type="ECO:0000256" key="3">
    <source>
        <dbReference type="ARBA" id="ARBA00022519"/>
    </source>
</evidence>
<keyword evidence="2" id="KW-1003">Cell membrane</keyword>
<comment type="caution">
    <text evidence="8">The sequence shown here is derived from an EMBL/GenBank/DDBJ whole genome shotgun (WGS) entry which is preliminary data.</text>
</comment>
<keyword evidence="6 7" id="KW-0472">Membrane</keyword>
<feature type="transmembrane region" description="Helical" evidence="7">
    <location>
        <begin position="360"/>
        <end position="381"/>
    </location>
</feature>